<dbReference type="Pfam" id="PF00454">
    <property type="entry name" value="PI3_PI4_kinase"/>
    <property type="match status" value="1"/>
</dbReference>
<keyword evidence="7" id="KW-0597">Phosphoprotein</keyword>
<feature type="region of interest" description="Disordered" evidence="18">
    <location>
        <begin position="2048"/>
        <end position="2072"/>
    </location>
</feature>
<gene>
    <name evidence="23" type="primary">prkdc</name>
</gene>
<dbReference type="Gene3D" id="1.10.1070.11">
    <property type="entry name" value="Phosphatidylinositol 3-/4-kinase, catalytic domain"/>
    <property type="match status" value="1"/>
</dbReference>
<evidence type="ECO:0000259" key="21">
    <source>
        <dbReference type="PROSITE" id="PS51190"/>
    </source>
</evidence>
<keyword evidence="16" id="KW-0539">Nucleus</keyword>
<organism evidence="22 23">
    <name type="scientific">Stegastes partitus</name>
    <name type="common">bicolor damselfish</name>
    <dbReference type="NCBI Taxonomy" id="144197"/>
    <lineage>
        <taxon>Eukaryota</taxon>
        <taxon>Metazoa</taxon>
        <taxon>Chordata</taxon>
        <taxon>Craniata</taxon>
        <taxon>Vertebrata</taxon>
        <taxon>Euteleostomi</taxon>
        <taxon>Actinopterygii</taxon>
        <taxon>Neopterygii</taxon>
        <taxon>Teleostei</taxon>
        <taxon>Neoteleostei</taxon>
        <taxon>Acanthomorphata</taxon>
        <taxon>Ovalentaria</taxon>
        <taxon>Pomacentridae</taxon>
        <taxon>Stegastes</taxon>
    </lineage>
</organism>
<dbReference type="GO" id="GO:0005730">
    <property type="term" value="C:nucleolus"/>
    <property type="evidence" value="ECO:0007669"/>
    <property type="project" value="UniProtKB-SubCell"/>
</dbReference>
<evidence type="ECO:0000256" key="14">
    <source>
        <dbReference type="ARBA" id="ARBA00022840"/>
    </source>
</evidence>
<sequence>MSSQSSAAGGIQGLLLKLHESLSDEDSRAAALKCHDIIGDLGQECMLAPTENELVLQTSLLFSKDYGLLSFLRKSLPSEELRDTRVEILCFLEKFLDKVSPRVKGWEKTYATDIRDVCMTVYTKEKVAKCRTPVLELLIKVLQTTKASSVAADFRIGEIFNKFYSELCQKSKLPDSVLGKIYELLGVLAEVHPSEMVNNSDKLYKAYLGELKEQMTSSTKEPKLFVVAGCLRGITALMVNFSKTMEEDPATSKEIFQYAFKAISPQMEMTRYAVTFAGLRLFSKHASQFSSCLMDHYRALFEIMSKLCGHINAEMKKTSYYALEAFLKQVAMLVAENIEEHKSKLKFFMQKFCGIIKTMDSTHKELSIAIRGYGFFAAPCKKVCPQDVDLMYTELIQRCKQMYLTESDGEDDSFYQLPSFLDSIASVLIHLDKIPEVYTPLLERLLVVQIDSFPQYSERMQTACCRSILKVLVAMASKGPVLWSFISSVVHQGLIRVCSKPIMLAEDARNSPSEASQVRTGNWKVPSSHNYLVLYKNLLDCDQLKDSGFLDGAFESQNAALGSLSRLLYDELVKSILRIVEKLDLSVQKVVTGEEAPDDAAHVLPSSDPTAHLLPNKIKDFTAFINLVDFCSELLLTKHVEYFQSWMYPLSHELILHSIRNPLVSGFYKLLSVTMRIAKRIKYYQGVGLRSSTSPQSDTVKSACFALFSKFGKEVCVRMKQYKDELLASCLTFVLSLHHNIIALDIKAYSPALETALKLGLSHIPLANAALNALEDWSSHIPLETMQPCYSNILPLLDGYLKTTSTDNKDESNWEVMSSLSSRSDRGYSRVMTRLLKKSNQLAMEDAPLVMVRLRVVKLLGHLGGKLNRNLVTVVSSEEMMKKFVAWDSEKRLSFAVPFKDMKPVIFLDPFLPHISELALSTSDRQTKVAACELLHSLVIYMVGKSAQMVEGENSLPPMYKLHKRLFPVLLRLACDVDQVTRQLFEPLVMQLIHWFTNNKKFESQDTVAVLEAILDGVVDPMDSTLRDFCGRCIEEFVKWSIKQTTPKQQEKSPTNMKSLFKRIYSLALHPNGFKRLGAALAFNSIYRLFREENSLVEQFVFEILVIFVESLALAHVDERSMGTLQQCGIAIDHLKRIIKHKAPSLNQHNAKRRIPRGFSPDDKLYLSDVVLWLLEQCGRPQTECRHKCMELFYEFIPLLPGKKSPPQWLDGMLKDHGTDFLISRFEGGGLLSQPTLRDLTGPFSVRATLQWMDLLLAVLDCYNTFIGLHIIKPQYILSSKDKSSFLKALHFFLTELATHELGAAESCFSLGERTSHFSPREVDQYNYSKCTIMVRLLEFASMILVKGDQELWKQLEQDILCAVFFELTAMVVCEPSAVGFNMADVEVMKNLPEVCVPLLKALLASPYRSRLESSLRTKISCKSVEELCAVDLYHSSTLSRHDQMEMVLSSCKQIHKAGFLSSILHSKDSTYATSLGSKLLMTVYKGIAPGEDRKALSSLDINTRRVADGLLQLAFSLSQQSEQLVDLLLNTIMLSVPVSGSHSHNFLSFSHGEYFYSLFQTTINTELLRSLDATVPRLMKASSQNPSMVSVLLNGMLDHSFRERSVRKTQGKQLVEEVLRRWMCLQSWWEGHSSTPESKTATLLLLSKLLQIDSSVSSDINHDAFRPVFSTFTMLLVDMNLPLNLKSQALLVLPFFTTLPEEQLAELQKALDSLVASHFPMQSDEFPKGSLHRNNYMDCIRKLLDALELSQSPLLLKLLAVILCRDKKHIMEEQFQTCFQRIAKRSNNERQQQLLCTVYGVIQQGDVPMSSMLQAMMERVLLPLASHCSTKALNDFFVANVFDILAFLLSRFTKSSESAFEIQLLKKNGCYKLMELLYSRLPKEEVYSKESRINQAYCRSDKTEGNELSKTLIKSCIEAFTENMAGETQLLKIRRQFHCAAYNCAIAVISCSFNEPKFYHGFLFSEKPEKNQFILENIIDAERTYNFPIEIEVPLERKKKYVLIRKEVNEENGEAPVYLSSQSYMADSSLSEEMSQFDFSTGVQSFSFSSQNPEGKKRTVAKRETEETNLSQDAMVDLEMDELNQHECMAAMTALIGHMQRNNITPKVEQGTVPSELPPWMKFLHGKLANPATPLNIRLFISKLVINTEEVFRPYAKHWLGPLLQLVVSGNNGGEGIHFMVVDIVVTVLSWTSLASPKGNPRDEVLANRLLEFLMKHSFHSKRAVFRHNLEIIRTLVECWKECLHVPYSLIFERFCGTDPNSKDNSVGLQLLGIILANNLPAYDATCGIEYDRYIQSLTNNVSFVRYKDVYSAAAEVIGLVLKSTTEMGDQHQELFSLAANKITNLKKKELDDKFIICLNKVSKHFPPFMDRFVNYVFFLLPKLHGILKTNCLECVLSRADVIPDIFLQLKTSGFAQMMGHRDEARQRVCLDIIHKIIALLSPSELQELLGTVTAFVSHPSPVCRERMYDILMWILDNYGDEESMNDSCSAEVLNAAKETLLQGLSEENQGLQLYVRNFWSQEKRLPTATLERMLMVLRSLYSCQIEKCFLSLATNLLLEMTSQSPDFQRNMFEYPLSECTFQDYVIDSNWRFRSTVMTPMFVETQSSQGPESVAASQSGSMKGKLRATQTTLEFSQTQAAGRRTAYNWLTGSSVDTLAEYTLGSESLSSLLVFDKKAERQTAARRPVGEGFGLRRLTASTDEVDSRTRAENERRNNILRLRRRFLKDQEKVSLGFAQKEIQQQRQKKEDKADQRLRKEAQVTLYRNYRVGDFPDIQIPYSNLIAPLQALAQRDPILAKQLFSSLFAGIFQEMEKLQKPEESGRIKEELRCNFNTFLSKSTICFPPFIACVQDMCYQHQELQQVSPAAISSTCLMSLQQPSGILLLEEGLLLAASVPEERPAKRARGRKEIPPDTNKWIHLARLYRSLEDYDVVRGIFGGKVGTKLITCTALQAEASTDFAEAVKLYNEALNTESWPDGEPTDSEKDFWEIAAMEAYNHLTEWKSLQYCSTVYIDDKSPPNLEKMWSEPLYQDMYLQHMIRSMLKQLQLGERDQTLLSFIDKAMKVEERKKLLESHYSQELSLLYILQEDYDRAKYYTNYAMQLFMESYSSVDTLLAQSRLTILQSVQSLTEIQDFLLFIKGDVSVSSVKHLIRLWTERYPDAKMDPMNVWDDIITTRCFFLDKIREKLRVSAPSDSMEVDSSEDPAGDIETLVNECKFSMKLHMADSAWKQNNFPVATKLLKELHREAKTNRGWLLRWVHSFSSYTHKRSQTHGPVEQISTVLKTVPLLEDVQADCQSAAARVFRYQKILQGSSFHILATAVSKSPSVLGTIEAEKAEKVVKLSGAAWPNKNPKEVEVGLHLQALKLLCEATRKADEELQSYSQDCVETSGIVDTYMALANFCDKRLREEEQSDAEGQFPDLLTLPVHVVESMLKALKMNSEEARLKFPRLLQIIELYPSETLDLMTKEMMSVPCWMLISWISQMVALLDKPEAVAVQHCIGQIAECYPQALVYALMISSESYQFESSAAGHQQQEFVNRLRSMLDKGGAVKNFVDALQQLTNPEMIFKDWWDGVKNELEKSSFDKKQMGSMYKEMHSSLADRSADGHGMFRKKFIQKFSKEVEKLLGSDGSKLFEKRKDKSFVRRVDELATSMRGFQKEPGNLKEYSPWLSGFKADAFSNELEIPGQYDGRSKPLPEYHAKITGFDERVKVMSSIRRPKRLIIRGDDERDHPFLVKGGEDLRQDQRIEQLFGVMNILLSHDTSCTHRGLQLRTYQVIPISTRIGLIEWMENTCTLKEFLTNTMTEEEQQRASRSTEVYSKWLSTFAPKQDAPVITLYAWAYKKAKRADTVNNFTKVLQQVPSDLLKRAFLKMCNGPEAFLSLRSHFVSSHALLCVSHWILGIGDRHLSNFMINMETGGMIGIDFGHAFGSATQFLPVPELMPFRLTRQFVNLMQPLKESGLIQSIMVHSLRAYRAEPDLLLNTMDVFVKEPSLDWKNFEMKQMKKGGTWTESVDTKEINWYPLQKVNFARRKLEGANPAAITSEELKLGFEKDAAFQGMQAVALGSEEHNIRAKLPAAGLSLEKQVDCLLDQAMDPNVLGRVWVGWEPWM</sequence>
<evidence type="ECO:0000256" key="15">
    <source>
        <dbReference type="ARBA" id="ARBA00023204"/>
    </source>
</evidence>
<evidence type="ECO:0000256" key="9">
    <source>
        <dbReference type="ARBA" id="ARBA00022737"/>
    </source>
</evidence>
<dbReference type="InterPro" id="IPR011009">
    <property type="entry name" value="Kinase-like_dom_sf"/>
</dbReference>
<dbReference type="PANTHER" id="PTHR11139">
    <property type="entry name" value="ATAXIA TELANGIECTASIA MUTATED ATM -RELATED"/>
    <property type="match status" value="1"/>
</dbReference>
<keyword evidence="17" id="KW-0175">Coiled coil</keyword>
<evidence type="ECO:0000256" key="6">
    <source>
        <dbReference type="ARBA" id="ARBA00022527"/>
    </source>
</evidence>
<keyword evidence="10" id="KW-0547">Nucleotide-binding</keyword>
<dbReference type="Gene3D" id="3.30.1010.10">
    <property type="entry name" value="Phosphatidylinositol 3-kinase Catalytic Subunit, Chain A, domain 4"/>
    <property type="match status" value="1"/>
</dbReference>
<dbReference type="CTD" id="5591"/>
<dbReference type="Pfam" id="PF08163">
    <property type="entry name" value="DNAPKcs_CC3"/>
    <property type="match status" value="1"/>
</dbReference>
<comment type="similarity">
    <text evidence="2">Belongs to the PI3/PI4-kinase family.</text>
</comment>
<evidence type="ECO:0000256" key="8">
    <source>
        <dbReference type="ARBA" id="ARBA00022679"/>
    </source>
</evidence>
<dbReference type="SMART" id="SM01344">
    <property type="entry name" value="NUC194"/>
    <property type="match status" value="1"/>
</dbReference>
<dbReference type="EC" id="2.7.11.1" evidence="3"/>
<evidence type="ECO:0000256" key="7">
    <source>
        <dbReference type="ARBA" id="ARBA00022553"/>
    </source>
</evidence>
<evidence type="ECO:0000256" key="16">
    <source>
        <dbReference type="ARBA" id="ARBA00023242"/>
    </source>
</evidence>
<keyword evidence="15" id="KW-0234">DNA repair</keyword>
<dbReference type="Pfam" id="PF02260">
    <property type="entry name" value="FATC"/>
    <property type="match status" value="1"/>
</dbReference>
<dbReference type="InterPro" id="IPR036940">
    <property type="entry name" value="PI3/4_kinase_cat_sf"/>
</dbReference>
<evidence type="ECO:0000256" key="13">
    <source>
        <dbReference type="ARBA" id="ARBA00022803"/>
    </source>
</evidence>
<dbReference type="FunFam" id="1.10.1070.11:FF:000018">
    <property type="entry name" value="DNA-dependent protein kinase catalytic subunit"/>
    <property type="match status" value="1"/>
</dbReference>
<dbReference type="SMART" id="SM01343">
    <property type="entry name" value="FATC"/>
    <property type="match status" value="1"/>
</dbReference>
<feature type="domain" description="FATC" evidence="21">
    <location>
        <begin position="4081"/>
        <end position="4113"/>
    </location>
</feature>
<dbReference type="GO" id="GO:0005524">
    <property type="term" value="F:ATP binding"/>
    <property type="evidence" value="ECO:0007669"/>
    <property type="project" value="UniProtKB-KW"/>
</dbReference>
<dbReference type="GO" id="GO:0004677">
    <property type="term" value="F:DNA-dependent protein kinase activity"/>
    <property type="evidence" value="ECO:0007669"/>
    <property type="project" value="InterPro"/>
</dbReference>
<evidence type="ECO:0000256" key="10">
    <source>
        <dbReference type="ARBA" id="ARBA00022741"/>
    </source>
</evidence>
<dbReference type="PROSITE" id="PS00916">
    <property type="entry name" value="PI3_4_KINASE_2"/>
    <property type="match status" value="1"/>
</dbReference>
<dbReference type="GO" id="GO:0006303">
    <property type="term" value="P:double-strand break repair via nonhomologous end joining"/>
    <property type="evidence" value="ECO:0007669"/>
    <property type="project" value="InterPro"/>
</dbReference>
<reference evidence="23" key="1">
    <citation type="submission" date="2025-08" db="UniProtKB">
        <authorList>
            <consortium name="RefSeq"/>
        </authorList>
    </citation>
    <scope>IDENTIFICATION</scope>
</reference>
<dbReference type="GO" id="GO:0033152">
    <property type="term" value="P:immunoglobulin V(D)J recombination"/>
    <property type="evidence" value="ECO:0007669"/>
    <property type="project" value="TreeGrafter"/>
</dbReference>
<evidence type="ECO:0000256" key="3">
    <source>
        <dbReference type="ARBA" id="ARBA00012513"/>
    </source>
</evidence>
<dbReference type="Gene3D" id="1.25.10.10">
    <property type="entry name" value="Leucine-rich Repeat Variant"/>
    <property type="match status" value="1"/>
</dbReference>
<dbReference type="Proteomes" id="UP000694891">
    <property type="component" value="Unplaced"/>
</dbReference>
<dbReference type="InterPro" id="IPR003151">
    <property type="entry name" value="PIK-rel_kinase_FAT"/>
</dbReference>
<dbReference type="CDD" id="cd05172">
    <property type="entry name" value="PIKKc_DNA-PK"/>
    <property type="match status" value="1"/>
</dbReference>
<keyword evidence="6" id="KW-0723">Serine/threonine-protein kinase</keyword>
<dbReference type="PANTHER" id="PTHR11139:SF68">
    <property type="entry name" value="DNA-DEPENDENT PROTEIN KINASE CATALYTIC SUBUNIT"/>
    <property type="match status" value="1"/>
</dbReference>
<dbReference type="Pfam" id="PF20500">
    <property type="entry name" value="DNA-PKcs_N"/>
    <property type="match status" value="1"/>
</dbReference>
<dbReference type="Pfam" id="PF20502">
    <property type="entry name" value="DNAPKcs_CC1-2"/>
    <property type="match status" value="1"/>
</dbReference>
<feature type="domain" description="PI3K/PI4K catalytic" evidence="19">
    <location>
        <begin position="3708"/>
        <end position="4038"/>
    </location>
</feature>
<dbReference type="InterPro" id="IPR037706">
    <property type="entry name" value="DNA-PK_dom"/>
</dbReference>
<dbReference type="InterPro" id="IPR045581">
    <property type="entry name" value="DNAPKcs_CC5"/>
</dbReference>
<keyword evidence="12 23" id="KW-0418">Kinase</keyword>
<dbReference type="InterPro" id="IPR000403">
    <property type="entry name" value="PI3/4_kinase_cat_dom"/>
</dbReference>
<accession>A0A9Y4TZL5</accession>
<evidence type="ECO:0000313" key="22">
    <source>
        <dbReference type="Proteomes" id="UP000694891"/>
    </source>
</evidence>
<evidence type="ECO:0000256" key="5">
    <source>
        <dbReference type="ARBA" id="ARBA00022517"/>
    </source>
</evidence>
<dbReference type="InterPro" id="IPR018936">
    <property type="entry name" value="PI3/4_kinase_CS"/>
</dbReference>
<evidence type="ECO:0000256" key="18">
    <source>
        <dbReference type="SAM" id="MobiDB-lite"/>
    </source>
</evidence>
<evidence type="ECO:0000256" key="11">
    <source>
        <dbReference type="ARBA" id="ARBA00022763"/>
    </source>
</evidence>
<dbReference type="PROSITE" id="PS00915">
    <property type="entry name" value="PI3_4_KINASE_1"/>
    <property type="match status" value="1"/>
</dbReference>
<dbReference type="SUPFAM" id="SSF56112">
    <property type="entry name" value="Protein kinase-like (PK-like)"/>
    <property type="match status" value="1"/>
</dbReference>
<name>A0A9Y4TZL5_9TELE</name>
<feature type="compositionally biased region" description="Basic and acidic residues" evidence="18">
    <location>
        <begin position="2055"/>
        <end position="2067"/>
    </location>
</feature>
<evidence type="ECO:0000256" key="17">
    <source>
        <dbReference type="SAM" id="Coils"/>
    </source>
</evidence>
<evidence type="ECO:0000256" key="4">
    <source>
        <dbReference type="ARBA" id="ARBA00018077"/>
    </source>
</evidence>
<dbReference type="FunFam" id="3.30.1010.10:FF:000013">
    <property type="entry name" value="Protein kinase, DNA-activated, catalytic subunit"/>
    <property type="match status" value="1"/>
</dbReference>
<protein>
    <recommendedName>
        <fullName evidence="4">DNA-dependent protein kinase catalytic subunit</fullName>
        <ecNumber evidence="3">2.7.11.1</ecNumber>
    </recommendedName>
</protein>
<keyword evidence="14" id="KW-0067">ATP-binding</keyword>
<dbReference type="InterPro" id="IPR011989">
    <property type="entry name" value="ARM-like"/>
</dbReference>
<dbReference type="PROSITE" id="PS50290">
    <property type="entry name" value="PI3_4_KINASE_3"/>
    <property type="match status" value="1"/>
</dbReference>
<dbReference type="InterPro" id="IPR003152">
    <property type="entry name" value="FATC_dom"/>
</dbReference>
<evidence type="ECO:0000256" key="1">
    <source>
        <dbReference type="ARBA" id="ARBA00004604"/>
    </source>
</evidence>
<evidence type="ECO:0000256" key="2">
    <source>
        <dbReference type="ARBA" id="ARBA00011031"/>
    </source>
</evidence>
<keyword evidence="22" id="KW-1185">Reference proteome</keyword>
<comment type="subcellular location">
    <subcellularLocation>
        <location evidence="1">Nucleus</location>
        <location evidence="1">Nucleolus</location>
    </subcellularLocation>
</comment>
<proteinExistence type="inferred from homology"/>
<keyword evidence="13" id="KW-0802">TPR repeat</keyword>
<dbReference type="GO" id="GO:0008630">
    <property type="term" value="P:intrinsic apoptotic signaling pathway in response to DNA damage"/>
    <property type="evidence" value="ECO:0007669"/>
    <property type="project" value="TreeGrafter"/>
</dbReference>
<keyword evidence="8" id="KW-0808">Transferase</keyword>
<dbReference type="InterPro" id="IPR014009">
    <property type="entry name" value="PIK_FAT"/>
</dbReference>
<dbReference type="Pfam" id="PF19704">
    <property type="entry name" value="DNAPKcs_CC5"/>
    <property type="match status" value="1"/>
</dbReference>
<keyword evidence="5" id="KW-0690">Ribosome biogenesis</keyword>
<dbReference type="PROSITE" id="PS51190">
    <property type="entry name" value="FATC"/>
    <property type="match status" value="1"/>
</dbReference>
<dbReference type="GO" id="GO:0042254">
    <property type="term" value="P:ribosome biogenesis"/>
    <property type="evidence" value="ECO:0007669"/>
    <property type="project" value="UniProtKB-KW"/>
</dbReference>
<dbReference type="InterPro" id="IPR016024">
    <property type="entry name" value="ARM-type_fold"/>
</dbReference>
<evidence type="ECO:0000259" key="19">
    <source>
        <dbReference type="PROSITE" id="PS50290"/>
    </source>
</evidence>
<evidence type="ECO:0000259" key="20">
    <source>
        <dbReference type="PROSITE" id="PS51189"/>
    </source>
</evidence>
<dbReference type="GO" id="GO:0000723">
    <property type="term" value="P:telomere maintenance"/>
    <property type="evidence" value="ECO:0007669"/>
    <property type="project" value="TreeGrafter"/>
</dbReference>
<dbReference type="InterPro" id="IPR012582">
    <property type="entry name" value="DNAPKcs_CC3"/>
</dbReference>
<dbReference type="InterPro" id="IPR046803">
    <property type="entry name" value="DNAPKcs_CC1-2"/>
</dbReference>
<dbReference type="RefSeq" id="XP_008303728.1">
    <property type="nucleotide sequence ID" value="XM_008305506.1"/>
</dbReference>
<dbReference type="PROSITE" id="PS51189">
    <property type="entry name" value="FAT"/>
    <property type="match status" value="1"/>
</dbReference>
<dbReference type="InterPro" id="IPR046804">
    <property type="entry name" value="DNA-PKcs_N"/>
</dbReference>
<keyword evidence="9" id="KW-0677">Repeat</keyword>
<dbReference type="Pfam" id="PF02259">
    <property type="entry name" value="FAT"/>
    <property type="match status" value="1"/>
</dbReference>
<keyword evidence="11" id="KW-0227">DNA damage</keyword>
<dbReference type="SMART" id="SM00146">
    <property type="entry name" value="PI3Kc"/>
    <property type="match status" value="1"/>
</dbReference>
<feature type="coiled-coil region" evidence="17">
    <location>
        <begin position="2735"/>
        <end position="2762"/>
    </location>
</feature>
<evidence type="ECO:0000313" key="23">
    <source>
        <dbReference type="RefSeq" id="XP_008303728.1"/>
    </source>
</evidence>
<dbReference type="SUPFAM" id="SSF48371">
    <property type="entry name" value="ARM repeat"/>
    <property type="match status" value="3"/>
</dbReference>
<dbReference type="GeneID" id="103375277"/>
<dbReference type="InterPro" id="IPR050517">
    <property type="entry name" value="DDR_Repair_Kinase"/>
</dbReference>
<evidence type="ECO:0000256" key="12">
    <source>
        <dbReference type="ARBA" id="ARBA00022777"/>
    </source>
</evidence>
<feature type="domain" description="FAT" evidence="20">
    <location>
        <begin position="2869"/>
        <end position="3524"/>
    </location>
</feature>